<dbReference type="NCBIfam" id="TIGR00756">
    <property type="entry name" value="PPR"/>
    <property type="match status" value="3"/>
</dbReference>
<sequence length="429" mass="47231">MPDRNMHSWNILIFSYVQNWMYSTALDVFGGFRKMGLRPDHYTLPPLFKACAGVGDGSLGMVLYGLVVKLGLEGCVVVTSSFLDFFVKCGSVVDAMRVFSNMSCRDIVAWNSIISGLGRAGFYKDALTCFREMLEASVKMDSMTIPSVLNVCGGEGNLIKGKEVHGQVSKNLLYSTDIAIGNSLIGMYAKCGCLDYAEKVFRKMTNLNLVTWTTMISCYGVHGKGKDSLLIFKQIIDCGFKPNRVTLTAILASCSHSGLIDEGWRIFNSISLVYGFEPSVEHYACMVDLLGRFGYLEEALDLVKNMKVMAPASVWGALLAGCVMHKNAVIGDIAARQLFRLEPRNSSNYIALCCIFESLGMQDGVSFIRAKLKDLGLVKTPGCSWIVISETVHKFYQGDRSHTHSILIYETLDGIIKVASLGSDLWEGD</sequence>
<dbReference type="Proteomes" id="UP001187192">
    <property type="component" value="Unassembled WGS sequence"/>
</dbReference>
<accession>A0AA88D7H9</accession>
<proteinExistence type="predicted"/>
<evidence type="ECO:0000313" key="3">
    <source>
        <dbReference type="EMBL" id="GMN47350.1"/>
    </source>
</evidence>
<dbReference type="FunFam" id="1.25.40.10:FF:000996">
    <property type="entry name" value="Small kernel1"/>
    <property type="match status" value="1"/>
</dbReference>
<dbReference type="Pfam" id="PF13041">
    <property type="entry name" value="PPR_2"/>
    <property type="match status" value="1"/>
</dbReference>
<dbReference type="Pfam" id="PF01535">
    <property type="entry name" value="PPR"/>
    <property type="match status" value="5"/>
</dbReference>
<organism evidence="3 4">
    <name type="scientific">Ficus carica</name>
    <name type="common">Common fig</name>
    <dbReference type="NCBI Taxonomy" id="3494"/>
    <lineage>
        <taxon>Eukaryota</taxon>
        <taxon>Viridiplantae</taxon>
        <taxon>Streptophyta</taxon>
        <taxon>Embryophyta</taxon>
        <taxon>Tracheophyta</taxon>
        <taxon>Spermatophyta</taxon>
        <taxon>Magnoliopsida</taxon>
        <taxon>eudicotyledons</taxon>
        <taxon>Gunneridae</taxon>
        <taxon>Pentapetalae</taxon>
        <taxon>rosids</taxon>
        <taxon>fabids</taxon>
        <taxon>Rosales</taxon>
        <taxon>Moraceae</taxon>
        <taxon>Ficeae</taxon>
        <taxon>Ficus</taxon>
    </lineage>
</organism>
<dbReference type="Pfam" id="PF20431">
    <property type="entry name" value="E_motif"/>
    <property type="match status" value="1"/>
</dbReference>
<feature type="repeat" description="PPR" evidence="2">
    <location>
        <begin position="208"/>
        <end position="242"/>
    </location>
</feature>
<dbReference type="PANTHER" id="PTHR47926:SF516">
    <property type="entry name" value="SMK1"/>
    <property type="match status" value="1"/>
</dbReference>
<dbReference type="AlphaFoldDB" id="A0AA88D7H9"/>
<dbReference type="EMBL" id="BTGU01000025">
    <property type="protein sequence ID" value="GMN47350.1"/>
    <property type="molecule type" value="Genomic_DNA"/>
</dbReference>
<evidence type="ECO:0000256" key="1">
    <source>
        <dbReference type="ARBA" id="ARBA00022737"/>
    </source>
</evidence>
<comment type="caution">
    <text evidence="3">The sequence shown here is derived from an EMBL/GenBank/DDBJ whole genome shotgun (WGS) entry which is preliminary data.</text>
</comment>
<feature type="repeat" description="PPR" evidence="2">
    <location>
        <begin position="106"/>
        <end position="140"/>
    </location>
</feature>
<keyword evidence="1" id="KW-0677">Repeat</keyword>
<dbReference type="InterPro" id="IPR046848">
    <property type="entry name" value="E_motif"/>
</dbReference>
<dbReference type="GO" id="GO:0003723">
    <property type="term" value="F:RNA binding"/>
    <property type="evidence" value="ECO:0007669"/>
    <property type="project" value="InterPro"/>
</dbReference>
<evidence type="ECO:0000256" key="2">
    <source>
        <dbReference type="PROSITE-ProRule" id="PRU00708"/>
    </source>
</evidence>
<dbReference type="PROSITE" id="PS51375">
    <property type="entry name" value="PPR"/>
    <property type="match status" value="3"/>
</dbReference>
<dbReference type="InterPro" id="IPR046960">
    <property type="entry name" value="PPR_At4g14850-like_plant"/>
</dbReference>
<dbReference type="Gene3D" id="1.25.40.10">
    <property type="entry name" value="Tetratricopeptide repeat domain"/>
    <property type="match status" value="3"/>
</dbReference>
<dbReference type="FunFam" id="1.25.40.10:FF:000344">
    <property type="entry name" value="Pentatricopeptide repeat-containing protein"/>
    <property type="match status" value="1"/>
</dbReference>
<dbReference type="InterPro" id="IPR011990">
    <property type="entry name" value="TPR-like_helical_dom_sf"/>
</dbReference>
<dbReference type="GO" id="GO:0009451">
    <property type="term" value="P:RNA modification"/>
    <property type="evidence" value="ECO:0007669"/>
    <property type="project" value="InterPro"/>
</dbReference>
<protein>
    <recommendedName>
        <fullName evidence="5">Pentatricopeptide repeat-containing protein</fullName>
    </recommendedName>
</protein>
<evidence type="ECO:0008006" key="5">
    <source>
        <dbReference type="Google" id="ProtNLM"/>
    </source>
</evidence>
<name>A0AA88D7H9_FICCA</name>
<dbReference type="PANTHER" id="PTHR47926">
    <property type="entry name" value="PENTATRICOPEPTIDE REPEAT-CONTAINING PROTEIN"/>
    <property type="match status" value="1"/>
</dbReference>
<keyword evidence="4" id="KW-1185">Reference proteome</keyword>
<evidence type="ECO:0000313" key="4">
    <source>
        <dbReference type="Proteomes" id="UP001187192"/>
    </source>
</evidence>
<feature type="repeat" description="PPR" evidence="2">
    <location>
        <begin position="5"/>
        <end position="39"/>
    </location>
</feature>
<reference evidence="3" key="1">
    <citation type="submission" date="2023-07" db="EMBL/GenBank/DDBJ databases">
        <title>draft genome sequence of fig (Ficus carica).</title>
        <authorList>
            <person name="Takahashi T."/>
            <person name="Nishimura K."/>
        </authorList>
    </citation>
    <scope>NUCLEOTIDE SEQUENCE</scope>
</reference>
<dbReference type="InterPro" id="IPR002885">
    <property type="entry name" value="PPR_rpt"/>
</dbReference>
<gene>
    <name evidence="3" type="ORF">TIFTF001_016527</name>
</gene>